<comment type="pathway">
    <text evidence="1">Ketone degradation; acetoin degradation.</text>
</comment>
<dbReference type="SUPFAM" id="SSF52768">
    <property type="entry name" value="Arginase/deacetylase"/>
    <property type="match status" value="1"/>
</dbReference>
<dbReference type="EMBL" id="JANPWE010000005">
    <property type="protein sequence ID" value="MCR6546043.1"/>
    <property type="molecule type" value="Genomic_DNA"/>
</dbReference>
<evidence type="ECO:0000256" key="2">
    <source>
        <dbReference type="ARBA" id="ARBA00005947"/>
    </source>
</evidence>
<sequence>MAGNFINGEAVFLYSKENCMLYQFGPGHPFNPIRTKMTVDLLQCMGSLDDSYILTPRFAREEEILLGHSKDYVDFVKSIDDAGTLDGHAIDEELLLNYGIGTEDTPIFKNMHRAGLMAAGGTLEAIDLVLQGKAKHALSLMGGLHHALSGKGSGFCIYNDIVIGIKHILKNYHKKVLYIDTDAHHGDGVQWAFYDEPGVCTLSLHETGKYLFPGTGAVHERGSGAGYAFTVNIPLEPFTEDDSFIESYRESFEKVAEYFKPDIIITQNGADAHYQDPLTHLMLTMKSYHFIPKLAHELAHKYCRGKWVALGGGGYNIFQVVPRAWALIWLEMIHYEGRLDTLPRTWIEKWQKYWDGPIPEKWSDPQHPYEAIPRKEEISYKNEMNLKNALYSISNELVHKLDQRF</sequence>
<gene>
    <name evidence="6" type="ORF">NVS47_11055</name>
</gene>
<dbReference type="PANTHER" id="PTHR10625">
    <property type="entry name" value="HISTONE DEACETYLASE HDAC1-RELATED"/>
    <property type="match status" value="1"/>
</dbReference>
<comment type="caution">
    <text evidence="6">The sequence shown here is derived from an EMBL/GenBank/DDBJ whole genome shotgun (WGS) entry which is preliminary data.</text>
</comment>
<feature type="domain" description="Histone deacetylase" evidence="5">
    <location>
        <begin position="28"/>
        <end position="330"/>
    </location>
</feature>
<dbReference type="CDD" id="cd09994">
    <property type="entry name" value="HDAC_AcuC_like"/>
    <property type="match status" value="1"/>
</dbReference>
<comment type="similarity">
    <text evidence="2">Belongs to the histone deacetylase family.</text>
</comment>
<evidence type="ECO:0000313" key="7">
    <source>
        <dbReference type="Proteomes" id="UP001524944"/>
    </source>
</evidence>
<dbReference type="Pfam" id="PF00850">
    <property type="entry name" value="Hist_deacetyl"/>
    <property type="match status" value="1"/>
</dbReference>
<dbReference type="PANTHER" id="PTHR10625:SF10">
    <property type="entry name" value="HISTONE DEACETYLASE HDAC1"/>
    <property type="match status" value="1"/>
</dbReference>
<evidence type="ECO:0000256" key="4">
    <source>
        <dbReference type="ARBA" id="ARBA00022627"/>
    </source>
</evidence>
<keyword evidence="4" id="KW-0006">Acetoin catabolism</keyword>
<accession>A0ABT1Y592</accession>
<proteinExistence type="inferred from homology"/>
<dbReference type="Proteomes" id="UP001524944">
    <property type="component" value="Unassembled WGS sequence"/>
</dbReference>
<evidence type="ECO:0000256" key="1">
    <source>
        <dbReference type="ARBA" id="ARBA00005101"/>
    </source>
</evidence>
<name>A0ABT1Y592_9FIRM</name>
<reference evidence="6 7" key="1">
    <citation type="submission" date="2022-08" db="EMBL/GenBank/DDBJ databases">
        <title>Proteogenomics of the novel Dehalobacterium formicoaceticum strain EZ94 highlights a key role of methyltransferases during anaerobic dichloromethane degradation.</title>
        <authorList>
            <person name="Wasmund K."/>
        </authorList>
    </citation>
    <scope>NUCLEOTIDE SEQUENCE [LARGE SCALE GENOMIC DNA]</scope>
    <source>
        <strain evidence="6 7">EZ94</strain>
    </source>
</reference>
<dbReference type="InterPro" id="IPR000286">
    <property type="entry name" value="HDACs"/>
</dbReference>
<dbReference type="InterPro" id="IPR003085">
    <property type="entry name" value="AcuC"/>
</dbReference>
<organism evidence="6 7">
    <name type="scientific">Dehalobacterium formicoaceticum</name>
    <dbReference type="NCBI Taxonomy" id="51515"/>
    <lineage>
        <taxon>Bacteria</taxon>
        <taxon>Bacillati</taxon>
        <taxon>Bacillota</taxon>
        <taxon>Clostridia</taxon>
        <taxon>Eubacteriales</taxon>
        <taxon>Peptococcaceae</taxon>
        <taxon>Dehalobacterium</taxon>
    </lineage>
</organism>
<dbReference type="PRINTS" id="PR01270">
    <property type="entry name" value="HDASUPER"/>
</dbReference>
<keyword evidence="7" id="KW-1185">Reference proteome</keyword>
<evidence type="ECO:0000259" key="5">
    <source>
        <dbReference type="Pfam" id="PF00850"/>
    </source>
</evidence>
<dbReference type="InterPro" id="IPR023696">
    <property type="entry name" value="Ureohydrolase_dom_sf"/>
</dbReference>
<evidence type="ECO:0000313" key="6">
    <source>
        <dbReference type="EMBL" id="MCR6546043.1"/>
    </source>
</evidence>
<dbReference type="Gene3D" id="3.40.800.20">
    <property type="entry name" value="Histone deacetylase domain"/>
    <property type="match status" value="1"/>
</dbReference>
<protein>
    <recommendedName>
        <fullName evidence="3">Acetoin utilization protein AcuC</fullName>
    </recommendedName>
</protein>
<evidence type="ECO:0000256" key="3">
    <source>
        <dbReference type="ARBA" id="ARBA00020218"/>
    </source>
</evidence>
<dbReference type="PRINTS" id="PR01272">
    <property type="entry name" value="ACUCPROTEIN"/>
</dbReference>
<dbReference type="InterPro" id="IPR037138">
    <property type="entry name" value="His_deacetylse_dom_sf"/>
</dbReference>
<dbReference type="InterPro" id="IPR023801">
    <property type="entry name" value="His_deacetylse_dom"/>
</dbReference>